<evidence type="ECO:0000256" key="2">
    <source>
        <dbReference type="ARBA" id="ARBA00011738"/>
    </source>
</evidence>
<comment type="catalytic activity">
    <reaction evidence="5 6">
        <text>6-phospho-D-gluconate + NADP(+) = D-ribulose 5-phosphate + CO2 + NADPH</text>
        <dbReference type="Rhea" id="RHEA:10116"/>
        <dbReference type="ChEBI" id="CHEBI:16526"/>
        <dbReference type="ChEBI" id="CHEBI:57783"/>
        <dbReference type="ChEBI" id="CHEBI:58121"/>
        <dbReference type="ChEBI" id="CHEBI:58349"/>
        <dbReference type="ChEBI" id="CHEBI:58759"/>
        <dbReference type="EC" id="1.1.1.44"/>
    </reaction>
</comment>
<dbReference type="Pfam" id="PF03446">
    <property type="entry name" value="NAD_binding_2"/>
    <property type="match status" value="1"/>
</dbReference>
<proteinExistence type="inferred from homology"/>
<dbReference type="InterPro" id="IPR006114">
    <property type="entry name" value="6PGDH_C"/>
</dbReference>
<dbReference type="InterPro" id="IPR008927">
    <property type="entry name" value="6-PGluconate_DH-like_C_sf"/>
</dbReference>
<dbReference type="InterPro" id="IPR006115">
    <property type="entry name" value="6PGDH_NADP-bd"/>
</dbReference>
<dbReference type="EC" id="1.1.1.44" evidence="5 6"/>
<keyword evidence="3 5" id="KW-0560">Oxidoreductase</keyword>
<evidence type="ECO:0000256" key="6">
    <source>
        <dbReference type="RuleBase" id="RU000485"/>
    </source>
</evidence>
<keyword evidence="4 6" id="KW-0311">Gluconate utilization</keyword>
<dbReference type="InterPro" id="IPR006183">
    <property type="entry name" value="Pgluconate_DH"/>
</dbReference>
<evidence type="ECO:0000256" key="7">
    <source>
        <dbReference type="SAM" id="MobiDB-lite"/>
    </source>
</evidence>
<evidence type="ECO:0000256" key="1">
    <source>
        <dbReference type="ARBA" id="ARBA00008419"/>
    </source>
</evidence>
<protein>
    <recommendedName>
        <fullName evidence="5 6">6-phosphogluconate dehydrogenase, decarboxylating</fullName>
        <ecNumber evidence="5 6">1.1.1.44</ecNumber>
    </recommendedName>
</protein>
<evidence type="ECO:0000256" key="3">
    <source>
        <dbReference type="ARBA" id="ARBA00023002"/>
    </source>
</evidence>
<keyword evidence="5 6" id="KW-0570">Pentose shunt</keyword>
<evidence type="ECO:0000256" key="5">
    <source>
        <dbReference type="PIRNR" id="PIRNR000109"/>
    </source>
</evidence>
<feature type="compositionally biased region" description="Low complexity" evidence="7">
    <location>
        <begin position="1"/>
        <end position="16"/>
    </location>
</feature>
<dbReference type="Gene3D" id="1.20.5.320">
    <property type="entry name" value="6-Phosphogluconate Dehydrogenase, domain 3"/>
    <property type="match status" value="1"/>
</dbReference>
<dbReference type="Pfam" id="PF00393">
    <property type="entry name" value="6PGD"/>
    <property type="match status" value="1"/>
</dbReference>
<evidence type="ECO:0000256" key="4">
    <source>
        <dbReference type="ARBA" id="ARBA00023064"/>
    </source>
</evidence>
<dbReference type="PIRSF" id="PIRSF000109">
    <property type="entry name" value="6PGD"/>
    <property type="match status" value="1"/>
</dbReference>
<comment type="subunit">
    <text evidence="2 5">Homodimer.</text>
</comment>
<organism evidence="9 10">
    <name type="scientific">Streptomyces prasinosporus</name>
    <dbReference type="NCBI Taxonomy" id="68256"/>
    <lineage>
        <taxon>Bacteria</taxon>
        <taxon>Bacillati</taxon>
        <taxon>Actinomycetota</taxon>
        <taxon>Actinomycetes</taxon>
        <taxon>Kitasatosporales</taxon>
        <taxon>Streptomycetaceae</taxon>
        <taxon>Streptomyces</taxon>
        <taxon>Streptomyces albogriseolus group</taxon>
    </lineage>
</organism>
<comment type="similarity">
    <text evidence="1 5 6">Belongs to the 6-phosphogluconate dehydrogenase family.</text>
</comment>
<keyword evidence="10" id="KW-1185">Reference proteome</keyword>
<dbReference type="SUPFAM" id="SSF51735">
    <property type="entry name" value="NAD(P)-binding Rossmann-fold domains"/>
    <property type="match status" value="1"/>
</dbReference>
<evidence type="ECO:0000313" key="9">
    <source>
        <dbReference type="EMBL" id="GAA3495049.1"/>
    </source>
</evidence>
<comment type="pathway">
    <text evidence="5 6">Carbohydrate degradation; pentose phosphate pathway; D-ribulose 5-phosphate from D-glucose 6-phosphate (oxidative stage): step 3/3.</text>
</comment>
<dbReference type="PANTHER" id="PTHR11811">
    <property type="entry name" value="6-PHOSPHOGLUCONATE DEHYDROGENASE"/>
    <property type="match status" value="1"/>
</dbReference>
<comment type="function">
    <text evidence="5">Catalyzes the oxidative decarboxylation of 6-phosphogluconate to ribulose 5-phosphate and CO(2), with concomitant reduction of NADP to NADPH.</text>
</comment>
<accession>A0ABP6TKF6</accession>
<dbReference type="NCBIfam" id="NF006765">
    <property type="entry name" value="PRK09287.1"/>
    <property type="match status" value="1"/>
</dbReference>
<dbReference type="EMBL" id="BAAAXF010000018">
    <property type="protein sequence ID" value="GAA3495049.1"/>
    <property type="molecule type" value="Genomic_DNA"/>
</dbReference>
<dbReference type="Gene3D" id="1.10.1040.10">
    <property type="entry name" value="N-(1-d-carboxylethyl)-l-norvaline Dehydrogenase, domain 2"/>
    <property type="match status" value="1"/>
</dbReference>
<dbReference type="PRINTS" id="PR00076">
    <property type="entry name" value="6PGDHDRGNASE"/>
</dbReference>
<sequence length="505" mass="53819">MSGPAGVHPAAPAPGGTDTEVTRSTCMSSSAQIGVTGLAVMGRNLARNFARNGYTVAVHNRTAARTHALVEEFGHEGSFVAAETAKEFVAALERPRRLVVMVKAGEPTDAVIEEFAPLLEPGDMIIDGGNAHFADTRRRERALREQGIHFVGMGVSGGEEGALLGPSIMPGGPQESYDSLGPMLEKISAKAKDGSPCVTHVGPDGAGHFVKMVHNGIEYADMQLIGEAYQLLRDVAGYSPAQIADIFRTWNTGRLDSYLIEITAEVLSHVDAATGKPFVDVVVDQAEQKGTGRWTVQIALDLGVPVSGIAEAVFARSLSGHAALREASQGLAGPKPTPMSEAEASAFADRVEQALYASKIVSYTQGFHEIAAGSQEYGWDIDLGAVSAIWRGGCIIRAAFLDRIRAAYDTRGDLPSLLSAETFAREIAEAQDDWREVLIAATRQGVPTPGFAAALAYYDALRAERLPAALTQGQRDYFGAHTYRRVDRDGSFHTLWGGDRSEAPA</sequence>
<comment type="caution">
    <text evidence="9">The sequence shown here is derived from an EMBL/GenBank/DDBJ whole genome shotgun (WGS) entry which is preliminary data.</text>
</comment>
<dbReference type="Gene3D" id="3.40.50.720">
    <property type="entry name" value="NAD(P)-binding Rossmann-like Domain"/>
    <property type="match status" value="1"/>
</dbReference>
<name>A0ABP6TKF6_9ACTN</name>
<dbReference type="SUPFAM" id="SSF48179">
    <property type="entry name" value="6-phosphogluconate dehydrogenase C-terminal domain-like"/>
    <property type="match status" value="1"/>
</dbReference>
<feature type="region of interest" description="Disordered" evidence="7">
    <location>
        <begin position="1"/>
        <end position="25"/>
    </location>
</feature>
<dbReference type="InterPro" id="IPR013328">
    <property type="entry name" value="6PGD_dom2"/>
</dbReference>
<gene>
    <name evidence="9" type="primary">gndA_1</name>
    <name evidence="9" type="ORF">GCM10019016_021490</name>
</gene>
<reference evidence="10" key="1">
    <citation type="journal article" date="2019" name="Int. J. Syst. Evol. Microbiol.">
        <title>The Global Catalogue of Microorganisms (GCM) 10K type strain sequencing project: providing services to taxonomists for standard genome sequencing and annotation.</title>
        <authorList>
            <consortium name="The Broad Institute Genomics Platform"/>
            <consortium name="The Broad Institute Genome Sequencing Center for Infectious Disease"/>
            <person name="Wu L."/>
            <person name="Ma J."/>
        </authorList>
    </citation>
    <scope>NUCLEOTIDE SEQUENCE [LARGE SCALE GENOMIC DNA]</scope>
    <source>
        <strain evidence="10">JCM 4816</strain>
    </source>
</reference>
<keyword evidence="5 6" id="KW-0521">NADP</keyword>
<dbReference type="SMART" id="SM01350">
    <property type="entry name" value="6PGD"/>
    <property type="match status" value="1"/>
</dbReference>
<evidence type="ECO:0000259" key="8">
    <source>
        <dbReference type="SMART" id="SM01350"/>
    </source>
</evidence>
<dbReference type="Proteomes" id="UP001501455">
    <property type="component" value="Unassembled WGS sequence"/>
</dbReference>
<dbReference type="InterPro" id="IPR036291">
    <property type="entry name" value="NAD(P)-bd_dom_sf"/>
</dbReference>
<dbReference type="NCBIfam" id="TIGR00873">
    <property type="entry name" value="gnd"/>
    <property type="match status" value="1"/>
</dbReference>
<dbReference type="PROSITE" id="PS00461">
    <property type="entry name" value="6PGD"/>
    <property type="match status" value="1"/>
</dbReference>
<feature type="domain" description="6-phosphogluconate dehydrogenase C-terminal" evidence="8">
    <location>
        <begin position="207"/>
        <end position="497"/>
    </location>
</feature>
<evidence type="ECO:0000313" key="10">
    <source>
        <dbReference type="Proteomes" id="UP001501455"/>
    </source>
</evidence>
<dbReference type="InterPro" id="IPR006113">
    <property type="entry name" value="6PGDH_Gnd/GntZ"/>
</dbReference>
<dbReference type="InterPro" id="IPR006184">
    <property type="entry name" value="6PGdom_BS"/>
</dbReference>